<dbReference type="AlphaFoldDB" id="A0A4V2Q7C3"/>
<gene>
    <name evidence="1" type="ORF">EV691_11484</name>
</gene>
<sequence>MNMQQLFDQARNGQVDELNLISLEGGIYLLEAHQAGQRRLLVDDAGTTLHLRSVEHARDLLQGLPSVPFYLLHTVVHSEMCGFSDGPQQPLRVPIALQSAWMSDD</sequence>
<evidence type="ECO:0008006" key="3">
    <source>
        <dbReference type="Google" id="ProtNLM"/>
    </source>
</evidence>
<name>A0A4V2Q7C3_9GAMM</name>
<dbReference type="InterPro" id="IPR045508">
    <property type="entry name" value="DUF6482"/>
</dbReference>
<evidence type="ECO:0000313" key="1">
    <source>
        <dbReference type="EMBL" id="TCL31243.1"/>
    </source>
</evidence>
<dbReference type="Proteomes" id="UP000295169">
    <property type="component" value="Unassembled WGS sequence"/>
</dbReference>
<reference evidence="1 2" key="1">
    <citation type="submission" date="2019-03" db="EMBL/GenBank/DDBJ databases">
        <title>Genomic Encyclopedia of Type Strains, Phase IV (KMG-IV): sequencing the most valuable type-strain genomes for metagenomic binning, comparative biology and taxonomic classification.</title>
        <authorList>
            <person name="Goeker M."/>
        </authorList>
    </citation>
    <scope>NUCLEOTIDE SEQUENCE [LARGE SCALE GENOMIC DNA]</scope>
    <source>
        <strain evidence="1 2">DSM 2286</strain>
    </source>
</reference>
<dbReference type="RefSeq" id="WP_131297438.1">
    <property type="nucleotide sequence ID" value="NZ_JBHLST010000114.1"/>
</dbReference>
<organism evidence="1 2">
    <name type="scientific">Azotobacter chroococcum</name>
    <dbReference type="NCBI Taxonomy" id="353"/>
    <lineage>
        <taxon>Bacteria</taxon>
        <taxon>Pseudomonadati</taxon>
        <taxon>Pseudomonadota</taxon>
        <taxon>Gammaproteobacteria</taxon>
        <taxon>Pseudomonadales</taxon>
        <taxon>Pseudomonadaceae</taxon>
        <taxon>Azotobacter</taxon>
    </lineage>
</organism>
<dbReference type="EMBL" id="SMMU01000014">
    <property type="protein sequence ID" value="TCL31243.1"/>
    <property type="molecule type" value="Genomic_DNA"/>
</dbReference>
<comment type="caution">
    <text evidence="1">The sequence shown here is derived from an EMBL/GenBank/DDBJ whole genome shotgun (WGS) entry which is preliminary data.</text>
</comment>
<accession>A0A4V2Q7C3</accession>
<protein>
    <recommendedName>
        <fullName evidence="3">Cation transporter</fullName>
    </recommendedName>
</protein>
<proteinExistence type="predicted"/>
<dbReference type="Pfam" id="PF20090">
    <property type="entry name" value="DUF6482"/>
    <property type="match status" value="1"/>
</dbReference>
<evidence type="ECO:0000313" key="2">
    <source>
        <dbReference type="Proteomes" id="UP000295169"/>
    </source>
</evidence>